<dbReference type="InterPro" id="IPR044068">
    <property type="entry name" value="CB"/>
</dbReference>
<dbReference type="OrthoDB" id="7615137at2"/>
<proteinExistence type="inferred from homology"/>
<accession>A0A239Q0B7</accession>
<keyword evidence="4" id="KW-0233">DNA recombination</keyword>
<evidence type="ECO:0000313" key="10">
    <source>
        <dbReference type="Proteomes" id="UP000198346"/>
    </source>
</evidence>
<dbReference type="AlphaFoldDB" id="A0A239Q0B7"/>
<dbReference type="Gene3D" id="1.10.150.130">
    <property type="match status" value="1"/>
</dbReference>
<dbReference type="GO" id="GO:0003677">
    <property type="term" value="F:DNA binding"/>
    <property type="evidence" value="ECO:0007669"/>
    <property type="project" value="UniProtKB-UniRule"/>
</dbReference>
<dbReference type="InterPro" id="IPR025166">
    <property type="entry name" value="Integrase_DNA_bind_dom"/>
</dbReference>
<organism evidence="9 10">
    <name type="scientific">Amphiplicatus metriothermophilus</name>
    <dbReference type="NCBI Taxonomy" id="1519374"/>
    <lineage>
        <taxon>Bacteria</taxon>
        <taxon>Pseudomonadati</taxon>
        <taxon>Pseudomonadota</taxon>
        <taxon>Alphaproteobacteria</taxon>
        <taxon>Parvularculales</taxon>
        <taxon>Parvularculaceae</taxon>
        <taxon>Amphiplicatus</taxon>
    </lineage>
</organism>
<evidence type="ECO:0000256" key="6">
    <source>
        <dbReference type="SAM" id="MobiDB-lite"/>
    </source>
</evidence>
<dbReference type="InterPro" id="IPR038488">
    <property type="entry name" value="Integrase_DNA-bd_sf"/>
</dbReference>
<dbReference type="PROSITE" id="PS51900">
    <property type="entry name" value="CB"/>
    <property type="match status" value="1"/>
</dbReference>
<name>A0A239Q0B7_9PROT</name>
<dbReference type="EMBL" id="FZQA01000009">
    <property type="protein sequence ID" value="SNT75693.1"/>
    <property type="molecule type" value="Genomic_DNA"/>
</dbReference>
<evidence type="ECO:0000256" key="4">
    <source>
        <dbReference type="ARBA" id="ARBA00023172"/>
    </source>
</evidence>
<dbReference type="CDD" id="cd00796">
    <property type="entry name" value="INT_Rci_Hp1_C"/>
    <property type="match status" value="1"/>
</dbReference>
<dbReference type="Proteomes" id="UP000198346">
    <property type="component" value="Unassembled WGS sequence"/>
</dbReference>
<evidence type="ECO:0000259" key="8">
    <source>
        <dbReference type="PROSITE" id="PS51900"/>
    </source>
</evidence>
<dbReference type="Pfam" id="PF00589">
    <property type="entry name" value="Phage_integrase"/>
    <property type="match status" value="1"/>
</dbReference>
<dbReference type="Pfam" id="PF13356">
    <property type="entry name" value="Arm-DNA-bind_3"/>
    <property type="match status" value="1"/>
</dbReference>
<evidence type="ECO:0000313" key="9">
    <source>
        <dbReference type="EMBL" id="SNT75693.1"/>
    </source>
</evidence>
<reference evidence="9 10" key="1">
    <citation type="submission" date="2017-07" db="EMBL/GenBank/DDBJ databases">
        <authorList>
            <person name="Sun Z.S."/>
            <person name="Albrecht U."/>
            <person name="Echele G."/>
            <person name="Lee C.C."/>
        </authorList>
    </citation>
    <scope>NUCLEOTIDE SEQUENCE [LARGE SCALE GENOMIC DNA]</scope>
    <source>
        <strain evidence="9 10">CGMCC 1.12710</strain>
    </source>
</reference>
<dbReference type="Gene3D" id="3.30.160.390">
    <property type="entry name" value="Integrase, DNA-binding domain"/>
    <property type="match status" value="1"/>
</dbReference>
<dbReference type="PANTHER" id="PTHR30629">
    <property type="entry name" value="PROPHAGE INTEGRASE"/>
    <property type="match status" value="1"/>
</dbReference>
<dbReference type="GO" id="GO:0006310">
    <property type="term" value="P:DNA recombination"/>
    <property type="evidence" value="ECO:0007669"/>
    <property type="project" value="UniProtKB-KW"/>
</dbReference>
<evidence type="ECO:0000256" key="2">
    <source>
        <dbReference type="ARBA" id="ARBA00022908"/>
    </source>
</evidence>
<protein>
    <submittedName>
        <fullName evidence="9">Site-specific recombinase XerD</fullName>
    </submittedName>
</protein>
<dbReference type="Gene3D" id="1.10.443.10">
    <property type="entry name" value="Intergrase catalytic core"/>
    <property type="match status" value="1"/>
</dbReference>
<feature type="domain" description="Tyr recombinase" evidence="7">
    <location>
        <begin position="197"/>
        <end position="373"/>
    </location>
</feature>
<sequence length="448" mass="50570">MPKLTKRVVDSLKPEAAEVVHWDDELPGFGVRVHPTGRKAYIVKCRCRGRQIKMTIGRHGSITVEQARTKARGIIADAKEGSDPSAQYSRMRKSPTMKELGQRFLDDYVPTHCRKTTEREYRRSVELFINPKMGTRKVIDIDRSDIAKFHHDLRDKRYQANRSLGVLSKMFNLAEIWGIRPDGSNPCRHVKKYKEVKRERFLSDAEYKQLGDALRQAEVEKTETQSAIDAIWLLMLTGCRLGEIMTLKWDYVDLDARELRLPDSKTGPKTVHLGSAAVERLKGIKKLEDNEFVITGKNPGAHLTDLQHPWRRIRKSAKLDGLRLHDLRHSFASRGLLVGEGLPMIGKLLGHTQVQTTARYAHLANDPIKSAADRIAEKISDSANGDGKEIPEVSSADAPDDHSTDDFSEKITPHLQAIVKALTRQAARETFKSQRNGRGSAPHSDDEI</sequence>
<dbReference type="InterPro" id="IPR013762">
    <property type="entry name" value="Integrase-like_cat_sf"/>
</dbReference>
<feature type="compositionally biased region" description="Basic and acidic residues" evidence="6">
    <location>
        <begin position="381"/>
        <end position="391"/>
    </location>
</feature>
<feature type="domain" description="Core-binding (CB)" evidence="8">
    <location>
        <begin position="95"/>
        <end position="175"/>
    </location>
</feature>
<gene>
    <name evidence="9" type="ORF">SAMN06297382_2841</name>
</gene>
<evidence type="ECO:0000256" key="5">
    <source>
        <dbReference type="PROSITE-ProRule" id="PRU01248"/>
    </source>
</evidence>
<dbReference type="PROSITE" id="PS51898">
    <property type="entry name" value="TYR_RECOMBINASE"/>
    <property type="match status" value="1"/>
</dbReference>
<feature type="region of interest" description="Disordered" evidence="6">
    <location>
        <begin position="381"/>
        <end position="410"/>
    </location>
</feature>
<dbReference type="InterPro" id="IPR011010">
    <property type="entry name" value="DNA_brk_join_enz"/>
</dbReference>
<keyword evidence="10" id="KW-1185">Reference proteome</keyword>
<keyword evidence="2" id="KW-0229">DNA integration</keyword>
<comment type="similarity">
    <text evidence="1">Belongs to the 'phage' integrase family.</text>
</comment>
<dbReference type="SUPFAM" id="SSF56349">
    <property type="entry name" value="DNA breaking-rejoining enzymes"/>
    <property type="match status" value="1"/>
</dbReference>
<dbReference type="InterPro" id="IPR010998">
    <property type="entry name" value="Integrase_recombinase_N"/>
</dbReference>
<dbReference type="InterPro" id="IPR002104">
    <property type="entry name" value="Integrase_catalytic"/>
</dbReference>
<feature type="region of interest" description="Disordered" evidence="6">
    <location>
        <begin position="426"/>
        <end position="448"/>
    </location>
</feature>
<evidence type="ECO:0000256" key="1">
    <source>
        <dbReference type="ARBA" id="ARBA00008857"/>
    </source>
</evidence>
<keyword evidence="3 5" id="KW-0238">DNA-binding</keyword>
<dbReference type="PANTHER" id="PTHR30629:SF2">
    <property type="entry name" value="PROPHAGE INTEGRASE INTS-RELATED"/>
    <property type="match status" value="1"/>
</dbReference>
<dbReference type="RefSeq" id="WP_089413270.1">
    <property type="nucleotide sequence ID" value="NZ_FZQA01000009.1"/>
</dbReference>
<feature type="compositionally biased region" description="Basic and acidic residues" evidence="6">
    <location>
        <begin position="399"/>
        <end position="410"/>
    </location>
</feature>
<evidence type="ECO:0000256" key="3">
    <source>
        <dbReference type="ARBA" id="ARBA00023125"/>
    </source>
</evidence>
<dbReference type="InterPro" id="IPR050808">
    <property type="entry name" value="Phage_Integrase"/>
</dbReference>
<dbReference type="GO" id="GO:0015074">
    <property type="term" value="P:DNA integration"/>
    <property type="evidence" value="ECO:0007669"/>
    <property type="project" value="UniProtKB-KW"/>
</dbReference>
<evidence type="ECO:0000259" key="7">
    <source>
        <dbReference type="PROSITE" id="PS51898"/>
    </source>
</evidence>